<comment type="caution">
    <text evidence="2">The sequence shown here is derived from an EMBL/GenBank/DDBJ whole genome shotgun (WGS) entry which is preliminary data.</text>
</comment>
<name>A0ABT2D3G3_9BURK</name>
<keyword evidence="3" id="KW-1185">Reference proteome</keyword>
<accession>A0ABT2D3G3</accession>
<dbReference type="Proteomes" id="UP001204621">
    <property type="component" value="Unassembled WGS sequence"/>
</dbReference>
<feature type="compositionally biased region" description="Basic and acidic residues" evidence="1">
    <location>
        <begin position="81"/>
        <end position="91"/>
    </location>
</feature>
<evidence type="ECO:0000313" key="3">
    <source>
        <dbReference type="Proteomes" id="UP001204621"/>
    </source>
</evidence>
<evidence type="ECO:0000313" key="2">
    <source>
        <dbReference type="EMBL" id="MCS0660791.1"/>
    </source>
</evidence>
<gene>
    <name evidence="2" type="ORF">NX778_22215</name>
</gene>
<organism evidence="2 3">
    <name type="scientific">Massilia terrae</name>
    <dbReference type="NCBI Taxonomy" id="1811224"/>
    <lineage>
        <taxon>Bacteria</taxon>
        <taxon>Pseudomonadati</taxon>
        <taxon>Pseudomonadota</taxon>
        <taxon>Betaproteobacteria</taxon>
        <taxon>Burkholderiales</taxon>
        <taxon>Oxalobacteraceae</taxon>
        <taxon>Telluria group</taxon>
        <taxon>Massilia</taxon>
    </lineage>
</organism>
<sequence length="91" mass="10088">MQAATAAAQMARRASAEVVGARAALVDLFERKSIAAALSTTKAFSCVFLVRNKQLFNDSYIWNKHKSTDSKKTFYHNMKPVPEEGSYRNSG</sequence>
<evidence type="ECO:0000256" key="1">
    <source>
        <dbReference type="SAM" id="MobiDB-lite"/>
    </source>
</evidence>
<reference evidence="2 3" key="1">
    <citation type="submission" date="2022-08" db="EMBL/GenBank/DDBJ databases">
        <title>Reclassification of Massilia species as members of the genera Telluria, Duganella, Pseudoduganella, Mokoshia gen. nov. and Zemynaea gen. nov. using orthogonal and non-orthogonal genome-based approaches.</title>
        <authorList>
            <person name="Bowman J.P."/>
        </authorList>
    </citation>
    <scope>NUCLEOTIDE SEQUENCE [LARGE SCALE GENOMIC DNA]</scope>
    <source>
        <strain evidence="2 3">JCM 31606</strain>
    </source>
</reference>
<feature type="region of interest" description="Disordered" evidence="1">
    <location>
        <begin position="72"/>
        <end position="91"/>
    </location>
</feature>
<dbReference type="EMBL" id="JANUGU010000010">
    <property type="protein sequence ID" value="MCS0660791.1"/>
    <property type="molecule type" value="Genomic_DNA"/>
</dbReference>
<dbReference type="RefSeq" id="WP_258813989.1">
    <property type="nucleotide sequence ID" value="NZ_JANUGU010000010.1"/>
</dbReference>
<proteinExistence type="predicted"/>
<protein>
    <submittedName>
        <fullName evidence="2">Uncharacterized protein</fullName>
    </submittedName>
</protein>